<evidence type="ECO:0000313" key="4">
    <source>
        <dbReference type="EMBL" id="KAF9473811.1"/>
    </source>
</evidence>
<comment type="caution">
    <text evidence="4">The sequence shown here is derived from an EMBL/GenBank/DDBJ whole genome shotgun (WGS) entry which is preliminary data.</text>
</comment>
<dbReference type="GO" id="GO:0005576">
    <property type="term" value="C:extracellular region"/>
    <property type="evidence" value="ECO:0007669"/>
    <property type="project" value="InterPro"/>
</dbReference>
<dbReference type="Pfam" id="PF00734">
    <property type="entry name" value="CBM_1"/>
    <property type="match status" value="1"/>
</dbReference>
<dbReference type="InterPro" id="IPR000254">
    <property type="entry name" value="CBD"/>
</dbReference>
<keyword evidence="1 2" id="KW-0732">Signal</keyword>
<dbReference type="Proteomes" id="UP000807469">
    <property type="component" value="Unassembled WGS sequence"/>
</dbReference>
<feature type="chain" id="PRO_5040232261" description="CBM1 domain-containing protein" evidence="2">
    <location>
        <begin position="22"/>
        <end position="69"/>
    </location>
</feature>
<gene>
    <name evidence="4" type="ORF">BDN70DRAFT_355108</name>
</gene>
<feature type="signal peptide" evidence="2">
    <location>
        <begin position="1"/>
        <end position="21"/>
    </location>
</feature>
<dbReference type="InterPro" id="IPR035971">
    <property type="entry name" value="CBD_sf"/>
</dbReference>
<organism evidence="4 5">
    <name type="scientific">Pholiota conissans</name>
    <dbReference type="NCBI Taxonomy" id="109636"/>
    <lineage>
        <taxon>Eukaryota</taxon>
        <taxon>Fungi</taxon>
        <taxon>Dikarya</taxon>
        <taxon>Basidiomycota</taxon>
        <taxon>Agaricomycotina</taxon>
        <taxon>Agaricomycetes</taxon>
        <taxon>Agaricomycetidae</taxon>
        <taxon>Agaricales</taxon>
        <taxon>Agaricineae</taxon>
        <taxon>Strophariaceae</taxon>
        <taxon>Pholiota</taxon>
    </lineage>
</organism>
<dbReference type="PROSITE" id="PS51164">
    <property type="entry name" value="CBM1_2"/>
    <property type="match status" value="1"/>
</dbReference>
<evidence type="ECO:0000259" key="3">
    <source>
        <dbReference type="PROSITE" id="PS51164"/>
    </source>
</evidence>
<feature type="domain" description="CBM1" evidence="3">
    <location>
        <begin position="21"/>
        <end position="57"/>
    </location>
</feature>
<keyword evidence="5" id="KW-1185">Reference proteome</keyword>
<dbReference type="SMART" id="SM00236">
    <property type="entry name" value="fCBD"/>
    <property type="match status" value="1"/>
</dbReference>
<dbReference type="GO" id="GO:0030248">
    <property type="term" value="F:cellulose binding"/>
    <property type="evidence" value="ECO:0007669"/>
    <property type="project" value="InterPro"/>
</dbReference>
<name>A0A9P6CNS2_9AGAR</name>
<dbReference type="PROSITE" id="PS00562">
    <property type="entry name" value="CBM1_1"/>
    <property type="match status" value="1"/>
</dbReference>
<dbReference type="EMBL" id="MU155415">
    <property type="protein sequence ID" value="KAF9473811.1"/>
    <property type="molecule type" value="Genomic_DNA"/>
</dbReference>
<accession>A0A9P6CNS2</accession>
<evidence type="ECO:0000313" key="5">
    <source>
        <dbReference type="Proteomes" id="UP000807469"/>
    </source>
</evidence>
<evidence type="ECO:0000256" key="2">
    <source>
        <dbReference type="SAM" id="SignalP"/>
    </source>
</evidence>
<dbReference type="GO" id="GO:0005975">
    <property type="term" value="P:carbohydrate metabolic process"/>
    <property type="evidence" value="ECO:0007669"/>
    <property type="project" value="InterPro"/>
</dbReference>
<evidence type="ECO:0000256" key="1">
    <source>
        <dbReference type="ARBA" id="ARBA00022729"/>
    </source>
</evidence>
<proteinExistence type="predicted"/>
<dbReference type="SUPFAM" id="SSF57180">
    <property type="entry name" value="Cellulose-binding domain"/>
    <property type="match status" value="1"/>
</dbReference>
<protein>
    <recommendedName>
        <fullName evidence="3">CBM1 domain-containing protein</fullName>
    </recommendedName>
</protein>
<sequence>MGFKFTASFAGLLALIDFAAAQSGAWGQCGGTGWTGATTCISGWVCTYSNPYYSQCLQAGVPNNMVYHV</sequence>
<dbReference type="AlphaFoldDB" id="A0A9P6CNS2"/>
<reference evidence="4" key="1">
    <citation type="submission" date="2020-11" db="EMBL/GenBank/DDBJ databases">
        <authorList>
            <consortium name="DOE Joint Genome Institute"/>
            <person name="Ahrendt S."/>
            <person name="Riley R."/>
            <person name="Andreopoulos W."/>
            <person name="Labutti K."/>
            <person name="Pangilinan J."/>
            <person name="Ruiz-Duenas F.J."/>
            <person name="Barrasa J.M."/>
            <person name="Sanchez-Garcia M."/>
            <person name="Camarero S."/>
            <person name="Miyauchi S."/>
            <person name="Serrano A."/>
            <person name="Linde D."/>
            <person name="Babiker R."/>
            <person name="Drula E."/>
            <person name="Ayuso-Fernandez I."/>
            <person name="Pacheco R."/>
            <person name="Padilla G."/>
            <person name="Ferreira P."/>
            <person name="Barriuso J."/>
            <person name="Kellner H."/>
            <person name="Castanera R."/>
            <person name="Alfaro M."/>
            <person name="Ramirez L."/>
            <person name="Pisabarro A.G."/>
            <person name="Kuo A."/>
            <person name="Tritt A."/>
            <person name="Lipzen A."/>
            <person name="He G."/>
            <person name="Yan M."/>
            <person name="Ng V."/>
            <person name="Cullen D."/>
            <person name="Martin F."/>
            <person name="Rosso M.-N."/>
            <person name="Henrissat B."/>
            <person name="Hibbett D."/>
            <person name="Martinez A.T."/>
            <person name="Grigoriev I.V."/>
        </authorList>
    </citation>
    <scope>NUCLEOTIDE SEQUENCE</scope>
    <source>
        <strain evidence="4">CIRM-BRFM 674</strain>
    </source>
</reference>